<organism evidence="2 4">
    <name type="scientific">Rotaria magnacalcarata</name>
    <dbReference type="NCBI Taxonomy" id="392030"/>
    <lineage>
        <taxon>Eukaryota</taxon>
        <taxon>Metazoa</taxon>
        <taxon>Spiralia</taxon>
        <taxon>Gnathifera</taxon>
        <taxon>Rotifera</taxon>
        <taxon>Eurotatoria</taxon>
        <taxon>Bdelloidea</taxon>
        <taxon>Philodinida</taxon>
        <taxon>Philodinidae</taxon>
        <taxon>Rotaria</taxon>
    </lineage>
</organism>
<name>A0A8S2ZSR5_9BILA</name>
<dbReference type="EMBL" id="CAJOBH010110642">
    <property type="protein sequence ID" value="CAF4659391.1"/>
    <property type="molecule type" value="Genomic_DNA"/>
</dbReference>
<protein>
    <submittedName>
        <fullName evidence="2">Uncharacterized protein</fullName>
    </submittedName>
</protein>
<reference evidence="2" key="1">
    <citation type="submission" date="2021-02" db="EMBL/GenBank/DDBJ databases">
        <authorList>
            <person name="Nowell W R."/>
        </authorList>
    </citation>
    <scope>NUCLEOTIDE SEQUENCE</scope>
</reference>
<dbReference type="EMBL" id="CAJOBJ010166305">
    <property type="protein sequence ID" value="CAF4865887.1"/>
    <property type="molecule type" value="Genomic_DNA"/>
</dbReference>
<proteinExistence type="predicted"/>
<dbReference type="Proteomes" id="UP000681720">
    <property type="component" value="Unassembled WGS sequence"/>
</dbReference>
<evidence type="ECO:0000256" key="1">
    <source>
        <dbReference type="SAM" id="MobiDB-lite"/>
    </source>
</evidence>
<sequence>MDDDDDASASDRSSRGSSANKQSAGIRWDFR</sequence>
<dbReference type="Proteomes" id="UP000681967">
    <property type="component" value="Unassembled WGS sequence"/>
</dbReference>
<evidence type="ECO:0000313" key="2">
    <source>
        <dbReference type="EMBL" id="CAF4659391.1"/>
    </source>
</evidence>
<evidence type="ECO:0000313" key="3">
    <source>
        <dbReference type="EMBL" id="CAF4865887.1"/>
    </source>
</evidence>
<feature type="non-terminal residue" evidence="2">
    <location>
        <position position="31"/>
    </location>
</feature>
<comment type="caution">
    <text evidence="2">The sequence shown here is derived from an EMBL/GenBank/DDBJ whole genome shotgun (WGS) entry which is preliminary data.</text>
</comment>
<evidence type="ECO:0000313" key="4">
    <source>
        <dbReference type="Proteomes" id="UP000681967"/>
    </source>
</evidence>
<feature type="region of interest" description="Disordered" evidence="1">
    <location>
        <begin position="1"/>
        <end position="31"/>
    </location>
</feature>
<gene>
    <name evidence="2" type="ORF">BYL167_LOCUS42524</name>
    <name evidence="3" type="ORF">GIL414_LOCUS50124</name>
</gene>
<dbReference type="AlphaFoldDB" id="A0A8S2ZSR5"/>
<accession>A0A8S2ZSR5</accession>